<feature type="region of interest" description="Disordered" evidence="1">
    <location>
        <begin position="1"/>
        <end position="67"/>
    </location>
</feature>
<accession>A0A3N1GU31</accession>
<evidence type="ECO:0000313" key="2">
    <source>
        <dbReference type="EMBL" id="ROP33781.1"/>
    </source>
</evidence>
<dbReference type="Proteomes" id="UP000271683">
    <property type="component" value="Unassembled WGS sequence"/>
</dbReference>
<organism evidence="2 3">
    <name type="scientific">Couchioplanes caeruleus</name>
    <dbReference type="NCBI Taxonomy" id="56438"/>
    <lineage>
        <taxon>Bacteria</taxon>
        <taxon>Bacillati</taxon>
        <taxon>Actinomycetota</taxon>
        <taxon>Actinomycetes</taxon>
        <taxon>Micromonosporales</taxon>
        <taxon>Micromonosporaceae</taxon>
        <taxon>Couchioplanes</taxon>
    </lineage>
</organism>
<dbReference type="EMBL" id="RJKL01000001">
    <property type="protein sequence ID" value="ROP33781.1"/>
    <property type="molecule type" value="Genomic_DNA"/>
</dbReference>
<dbReference type="AlphaFoldDB" id="A0A3N1GU31"/>
<evidence type="ECO:0000256" key="1">
    <source>
        <dbReference type="SAM" id="MobiDB-lite"/>
    </source>
</evidence>
<comment type="caution">
    <text evidence="2">The sequence shown here is derived from an EMBL/GenBank/DDBJ whole genome shotgun (WGS) entry which is preliminary data.</text>
</comment>
<feature type="region of interest" description="Disordered" evidence="1">
    <location>
        <begin position="121"/>
        <end position="169"/>
    </location>
</feature>
<feature type="compositionally biased region" description="Basic and acidic residues" evidence="1">
    <location>
        <begin position="16"/>
        <end position="27"/>
    </location>
</feature>
<protein>
    <submittedName>
        <fullName evidence="2">Uncharacterized protein</fullName>
    </submittedName>
</protein>
<reference evidence="2 3" key="1">
    <citation type="submission" date="2018-11" db="EMBL/GenBank/DDBJ databases">
        <title>Sequencing the genomes of 1000 actinobacteria strains.</title>
        <authorList>
            <person name="Klenk H.-P."/>
        </authorList>
    </citation>
    <scope>NUCLEOTIDE SEQUENCE [LARGE SCALE GENOMIC DNA]</scope>
    <source>
        <strain evidence="2 3">DSM 43634</strain>
    </source>
</reference>
<feature type="compositionally biased region" description="Basic and acidic residues" evidence="1">
    <location>
        <begin position="133"/>
        <end position="169"/>
    </location>
</feature>
<gene>
    <name evidence="2" type="ORF">EDD30_6822</name>
</gene>
<proteinExistence type="predicted"/>
<name>A0A3N1GU31_9ACTN</name>
<evidence type="ECO:0000313" key="3">
    <source>
        <dbReference type="Proteomes" id="UP000271683"/>
    </source>
</evidence>
<sequence length="169" mass="17887">MATVGAEGRSRRGKSRSKDEDVTKPGPDDEQQGEQATDVGEDSPRPADSVTPPVSAGGEGGRVVPLRLPVVHVRFSTRRVAVPVDRLPRAVMASARWTAAGARRAAVAAAEAGVWVARWTRSRFGRQSGSEPEEQRPDNRPRQADDGKSPKAAADRAKAGKAADESPSS</sequence>